<dbReference type="Gene3D" id="3.40.720.10">
    <property type="entry name" value="Alkaline Phosphatase, subunit A"/>
    <property type="match status" value="2"/>
</dbReference>
<keyword evidence="2" id="KW-1133">Transmembrane helix</keyword>
<protein>
    <submittedName>
        <fullName evidence="4">Alkaline phosphatase family protein</fullName>
    </submittedName>
</protein>
<keyword evidence="1" id="KW-0413">Isomerase</keyword>
<gene>
    <name evidence="4" type="ORF">ACFSUC_08120</name>
</gene>
<comment type="caution">
    <text evidence="4">The sequence shown here is derived from an EMBL/GenBank/DDBJ whole genome shotgun (WGS) entry which is preliminary data.</text>
</comment>
<evidence type="ECO:0000313" key="5">
    <source>
        <dbReference type="Proteomes" id="UP001597497"/>
    </source>
</evidence>
<reference evidence="5" key="1">
    <citation type="journal article" date="2019" name="Int. J. Syst. Evol. Microbiol.">
        <title>The Global Catalogue of Microorganisms (GCM) 10K type strain sequencing project: providing services to taxonomists for standard genome sequencing and annotation.</title>
        <authorList>
            <consortium name="The Broad Institute Genomics Platform"/>
            <consortium name="The Broad Institute Genome Sequencing Center for Infectious Disease"/>
            <person name="Wu L."/>
            <person name="Ma J."/>
        </authorList>
    </citation>
    <scope>NUCLEOTIDE SEQUENCE [LARGE SCALE GENOMIC DNA]</scope>
    <source>
        <strain evidence="5">KCTC 33676</strain>
    </source>
</reference>
<evidence type="ECO:0000256" key="1">
    <source>
        <dbReference type="ARBA" id="ARBA00023235"/>
    </source>
</evidence>
<dbReference type="RefSeq" id="WP_379929040.1">
    <property type="nucleotide sequence ID" value="NZ_JBHUMM010000012.1"/>
</dbReference>
<dbReference type="PANTHER" id="PTHR10151">
    <property type="entry name" value="ECTONUCLEOTIDE PYROPHOSPHATASE/PHOSPHODIESTERASE"/>
    <property type="match status" value="1"/>
</dbReference>
<dbReference type="PANTHER" id="PTHR10151:SF120">
    <property type="entry name" value="BIS(5'-ADENOSYL)-TRIPHOSPHATASE"/>
    <property type="match status" value="1"/>
</dbReference>
<dbReference type="InterPro" id="IPR006124">
    <property type="entry name" value="Metalloenzyme"/>
</dbReference>
<feature type="transmembrane region" description="Helical" evidence="2">
    <location>
        <begin position="177"/>
        <end position="194"/>
    </location>
</feature>
<dbReference type="InterPro" id="IPR017850">
    <property type="entry name" value="Alkaline_phosphatase_core_sf"/>
</dbReference>
<sequence>MKEASKFEKVAARCWNILNEGKPFTPVFTVGVFLLFHLANWHDIDFWNHAGITFLTLLPILLIYYHYDFPLHLRTFLWLPLLASIFIFSPASIGLYGLALGLYFFFTVIFWGTIYYHLRIGTTWTNYRRFWKLVLKNSDSTSGNAQEQVPKVLLLLTIAAFVHTYRSSPIYFWQDQWVVYVLFLLLLALYSAVIHRVGFNWKPDPLPYTDNADPSLHMDVDRVFVLVVDGCRKDRLAEAHTPFMDWVKTEGTEFTQMETIYPDRTVVCFTSMFTGTYPFEHGIQSNMVWKQGIRCESLFDSLRKEGKVGRLLGIAHLVDSMGDDVDTVTAVMHNDRADGHIIDRAKQVMQKHDPDFMVVQLIATDQTGHSRGALYEEYKQKIEEADAHLQGFYEWLKENQYWTDRSVMMICADHGQSDGIGGHGHLDEGERFVPFMMMGHGIQKGVQVDELKSLVSITPTVSQLLGVPLPNKSRGPVLWEAIRHPQHVTDKGESSNE</sequence>
<organism evidence="4 5">
    <name type="scientific">Marinicrinis sediminis</name>
    <dbReference type="NCBI Taxonomy" id="1652465"/>
    <lineage>
        <taxon>Bacteria</taxon>
        <taxon>Bacillati</taxon>
        <taxon>Bacillota</taxon>
        <taxon>Bacilli</taxon>
        <taxon>Bacillales</taxon>
        <taxon>Paenibacillaceae</taxon>
    </lineage>
</organism>
<feature type="domain" description="Metalloenzyme" evidence="3">
    <location>
        <begin position="329"/>
        <end position="467"/>
    </location>
</feature>
<proteinExistence type="predicted"/>
<name>A0ABW5R9X1_9BACL</name>
<dbReference type="SUPFAM" id="SSF53649">
    <property type="entry name" value="Alkaline phosphatase-like"/>
    <property type="match status" value="1"/>
</dbReference>
<dbReference type="Pfam" id="PF01676">
    <property type="entry name" value="Metalloenzyme"/>
    <property type="match status" value="1"/>
</dbReference>
<feature type="transmembrane region" description="Helical" evidence="2">
    <location>
        <begin position="102"/>
        <end position="127"/>
    </location>
</feature>
<feature type="transmembrane region" description="Helical" evidence="2">
    <location>
        <begin position="77"/>
        <end position="96"/>
    </location>
</feature>
<accession>A0ABW5R9X1</accession>
<feature type="transmembrane region" description="Helical" evidence="2">
    <location>
        <begin position="21"/>
        <end position="40"/>
    </location>
</feature>
<dbReference type="InterPro" id="IPR002591">
    <property type="entry name" value="Phosphodiest/P_Trfase"/>
</dbReference>
<keyword evidence="2" id="KW-0812">Transmembrane</keyword>
<dbReference type="Pfam" id="PF01663">
    <property type="entry name" value="Phosphodiest"/>
    <property type="match status" value="1"/>
</dbReference>
<evidence type="ECO:0000256" key="2">
    <source>
        <dbReference type="SAM" id="Phobius"/>
    </source>
</evidence>
<keyword evidence="5" id="KW-1185">Reference proteome</keyword>
<dbReference type="EMBL" id="JBHUMM010000012">
    <property type="protein sequence ID" value="MFD2671569.1"/>
    <property type="molecule type" value="Genomic_DNA"/>
</dbReference>
<evidence type="ECO:0000313" key="4">
    <source>
        <dbReference type="EMBL" id="MFD2671569.1"/>
    </source>
</evidence>
<dbReference type="Proteomes" id="UP001597497">
    <property type="component" value="Unassembled WGS sequence"/>
</dbReference>
<evidence type="ECO:0000259" key="3">
    <source>
        <dbReference type="Pfam" id="PF01676"/>
    </source>
</evidence>
<keyword evidence="2" id="KW-0472">Membrane</keyword>
<feature type="transmembrane region" description="Helical" evidence="2">
    <location>
        <begin position="46"/>
        <end position="65"/>
    </location>
</feature>